<keyword evidence="1" id="KW-0378">Hydrolase</keyword>
<dbReference type="Pfam" id="PF05970">
    <property type="entry name" value="PIF1"/>
    <property type="match status" value="1"/>
</dbReference>
<dbReference type="RefSeq" id="XP_010418918.1">
    <property type="nucleotide sequence ID" value="XM_010420616.1"/>
</dbReference>
<organism evidence="3 4">
    <name type="scientific">Camelina sativa</name>
    <name type="common">False flax</name>
    <name type="synonym">Myagrum sativum</name>
    <dbReference type="NCBI Taxonomy" id="90675"/>
    <lineage>
        <taxon>Eukaryota</taxon>
        <taxon>Viridiplantae</taxon>
        <taxon>Streptophyta</taxon>
        <taxon>Embryophyta</taxon>
        <taxon>Tracheophyta</taxon>
        <taxon>Spermatophyta</taxon>
        <taxon>Magnoliopsida</taxon>
        <taxon>eudicotyledons</taxon>
        <taxon>Gunneridae</taxon>
        <taxon>Pentapetalae</taxon>
        <taxon>rosids</taxon>
        <taxon>malvids</taxon>
        <taxon>Brassicales</taxon>
        <taxon>Brassicaceae</taxon>
        <taxon>Camelineae</taxon>
        <taxon>Camelina</taxon>
    </lineage>
</organism>
<dbReference type="InterPro" id="IPR027417">
    <property type="entry name" value="P-loop_NTPase"/>
</dbReference>
<dbReference type="EC" id="5.6.2.3" evidence="1"/>
<dbReference type="PANTHER" id="PTHR10492">
    <property type="match status" value="1"/>
</dbReference>
<sequence>MSHQHTFKALDRTLRDLMSTEDSTASEKMFGGKTVLLWGDFCQILPVITHGTRADTVLASISKLYIWDACNIYHLVKNMRIHQSETGFATWLLSVGDGTTPECDRNKENMNDKGKQVIIGNNFLLEPTGDPLQQISQTSRKPQLALQSKTEALTESAILTPRNETVDDINAYILAEVEGELKEYFSYDSIGKADTIGDDYGVFKLPRVSRHAET</sequence>
<dbReference type="Proteomes" id="UP000694864">
    <property type="component" value="Chromosome 7"/>
</dbReference>
<dbReference type="SUPFAM" id="SSF52540">
    <property type="entry name" value="P-loop containing nucleoside triphosphate hydrolases"/>
    <property type="match status" value="1"/>
</dbReference>
<dbReference type="GeneID" id="104704551"/>
<gene>
    <name evidence="4" type="primary">LOC104704551</name>
</gene>
<keyword evidence="3" id="KW-1185">Reference proteome</keyword>
<protein>
    <recommendedName>
        <fullName evidence="1">ATP-dependent DNA helicase</fullName>
        <ecNumber evidence="1">5.6.2.3</ecNumber>
    </recommendedName>
</protein>
<keyword evidence="1" id="KW-0234">DNA repair</keyword>
<keyword evidence="1" id="KW-0547">Nucleotide-binding</keyword>
<name>A0ABM0T0H8_CAMSA</name>
<comment type="catalytic activity">
    <reaction evidence="1">
        <text>ATP + H2O = ADP + phosphate + H(+)</text>
        <dbReference type="Rhea" id="RHEA:13065"/>
        <dbReference type="ChEBI" id="CHEBI:15377"/>
        <dbReference type="ChEBI" id="CHEBI:15378"/>
        <dbReference type="ChEBI" id="CHEBI:30616"/>
        <dbReference type="ChEBI" id="CHEBI:43474"/>
        <dbReference type="ChEBI" id="CHEBI:456216"/>
        <dbReference type="EC" id="5.6.2.3"/>
    </reaction>
</comment>
<accession>A0ABM0T0H8</accession>
<feature type="domain" description="DNA helicase Pif1-like DEAD-box helicase" evidence="2">
    <location>
        <begin position="1"/>
        <end position="104"/>
    </location>
</feature>
<keyword evidence="1" id="KW-0067">ATP-binding</keyword>
<proteinExistence type="inferred from homology"/>
<evidence type="ECO:0000256" key="1">
    <source>
        <dbReference type="RuleBase" id="RU363044"/>
    </source>
</evidence>
<reference evidence="3" key="1">
    <citation type="journal article" date="2014" name="Nat. Commun.">
        <title>The emerging biofuel crop Camelina sativa retains a highly undifferentiated hexaploid genome structure.</title>
        <authorList>
            <person name="Kagale S."/>
            <person name="Koh C."/>
            <person name="Nixon J."/>
            <person name="Bollina V."/>
            <person name="Clarke W.E."/>
            <person name="Tuteja R."/>
            <person name="Spillane C."/>
            <person name="Robinson S.J."/>
            <person name="Links M.G."/>
            <person name="Clarke C."/>
            <person name="Higgins E.E."/>
            <person name="Huebert T."/>
            <person name="Sharpe A.G."/>
            <person name="Parkin I.A."/>
        </authorList>
    </citation>
    <scope>NUCLEOTIDE SEQUENCE [LARGE SCALE GENOMIC DNA]</scope>
    <source>
        <strain evidence="3">cv. DH55</strain>
    </source>
</reference>
<evidence type="ECO:0000313" key="3">
    <source>
        <dbReference type="Proteomes" id="UP000694864"/>
    </source>
</evidence>
<keyword evidence="1" id="KW-0233">DNA recombination</keyword>
<reference evidence="4" key="2">
    <citation type="submission" date="2025-08" db="UniProtKB">
        <authorList>
            <consortium name="RefSeq"/>
        </authorList>
    </citation>
    <scope>IDENTIFICATION</scope>
    <source>
        <tissue evidence="4">Leaf</tissue>
    </source>
</reference>
<comment type="similarity">
    <text evidence="1">Belongs to the helicase family.</text>
</comment>
<keyword evidence="1" id="KW-0227">DNA damage</keyword>
<evidence type="ECO:0000259" key="2">
    <source>
        <dbReference type="Pfam" id="PF05970"/>
    </source>
</evidence>
<keyword evidence="1" id="KW-0347">Helicase</keyword>
<evidence type="ECO:0000313" key="4">
    <source>
        <dbReference type="RefSeq" id="XP_010418918.1"/>
    </source>
</evidence>
<dbReference type="InterPro" id="IPR010285">
    <property type="entry name" value="DNA_helicase_pif1-like_DEAD"/>
</dbReference>
<comment type="cofactor">
    <cofactor evidence="1">
        <name>Mg(2+)</name>
        <dbReference type="ChEBI" id="CHEBI:18420"/>
    </cofactor>
</comment>
<dbReference type="PANTHER" id="PTHR10492:SF90">
    <property type="entry name" value="ATP-DEPENDENT DNA HELICASE"/>
    <property type="match status" value="1"/>
</dbReference>